<accession>C9R8R7</accession>
<dbReference type="InterPro" id="IPR020390">
    <property type="entry name" value="Uncharacterised_YqhV"/>
</dbReference>
<dbReference type="EMBL" id="CP001785">
    <property type="protein sequence ID" value="ACX52696.1"/>
    <property type="molecule type" value="Genomic_DNA"/>
</dbReference>
<feature type="transmembrane region" description="Helical" evidence="1">
    <location>
        <begin position="45"/>
        <end position="66"/>
    </location>
</feature>
<feature type="transmembrane region" description="Helical" evidence="1">
    <location>
        <begin position="12"/>
        <end position="33"/>
    </location>
</feature>
<dbReference type="HOGENOM" id="CLU_157752_0_1_9"/>
<keyword evidence="1" id="KW-0472">Membrane</keyword>
<dbReference type="KEGG" id="adg:Adeg_1601"/>
<protein>
    <recommendedName>
        <fullName evidence="4">DUF2619 domain-containing protein</fullName>
    </recommendedName>
</protein>
<evidence type="ECO:0000256" key="1">
    <source>
        <dbReference type="SAM" id="Phobius"/>
    </source>
</evidence>
<feature type="transmembrane region" description="Helical" evidence="1">
    <location>
        <begin position="72"/>
        <end position="91"/>
    </location>
</feature>
<proteinExistence type="predicted"/>
<dbReference type="eggNOG" id="ENOG5032Z8B">
    <property type="taxonomic scope" value="Bacteria"/>
</dbReference>
<dbReference type="Pfam" id="PF10942">
    <property type="entry name" value="DUF2619"/>
    <property type="match status" value="1"/>
</dbReference>
<reference evidence="2 3" key="1">
    <citation type="submission" date="2009-10" db="EMBL/GenBank/DDBJ databases">
        <title>Complete sequence of chromosome of Ammonifex degensii KC4.</title>
        <authorList>
            <consortium name="US DOE Joint Genome Institute"/>
            <person name="Kerfeld C."/>
            <person name="Goodner B."/>
            <person name="Huber H."/>
            <person name="Stetter K."/>
            <person name="Lucas S."/>
            <person name="Copeland A."/>
            <person name="Lapidus A."/>
            <person name="Glavina del Rio T."/>
            <person name="Dalin E."/>
            <person name="Tice H."/>
            <person name="Bruce D."/>
            <person name="Goodwin L."/>
            <person name="Pitluck S."/>
            <person name="Saunders E."/>
            <person name="Brettin T."/>
            <person name="Detter J.C."/>
            <person name="Han C."/>
            <person name="Larimer F."/>
            <person name="Land M."/>
            <person name="Hauser L."/>
            <person name="Kyrpides N."/>
            <person name="Ovchinnikova G."/>
            <person name="Richardson P."/>
        </authorList>
    </citation>
    <scope>NUCLEOTIDE SEQUENCE [LARGE SCALE GENOMIC DNA]</scope>
    <source>
        <strain evidence="3">DSM 10501 / KC4</strain>
    </source>
</reference>
<evidence type="ECO:0000313" key="3">
    <source>
        <dbReference type="Proteomes" id="UP000002620"/>
    </source>
</evidence>
<name>C9R8R7_AMMDK</name>
<keyword evidence="3" id="KW-1185">Reference proteome</keyword>
<keyword evidence="1" id="KW-0812">Transmembrane</keyword>
<dbReference type="STRING" id="429009.Adeg_1601"/>
<keyword evidence="1" id="KW-1133">Transmembrane helix</keyword>
<organism evidence="2 3">
    <name type="scientific">Ammonifex degensii (strain DSM 10501 / KC4)</name>
    <dbReference type="NCBI Taxonomy" id="429009"/>
    <lineage>
        <taxon>Bacteria</taxon>
        <taxon>Bacillati</taxon>
        <taxon>Bacillota</taxon>
        <taxon>Clostridia</taxon>
        <taxon>Thermoanaerobacterales</taxon>
        <taxon>Thermoanaerobacteraceae</taxon>
        <taxon>Ammonifex</taxon>
    </lineage>
</organism>
<gene>
    <name evidence="2" type="ordered locus">Adeg_1601</name>
</gene>
<evidence type="ECO:0000313" key="2">
    <source>
        <dbReference type="EMBL" id="ACX52696.1"/>
    </source>
</evidence>
<dbReference type="Proteomes" id="UP000002620">
    <property type="component" value="Chromosome"/>
</dbReference>
<evidence type="ECO:0008006" key="4">
    <source>
        <dbReference type="Google" id="ProtNLM"/>
    </source>
</evidence>
<dbReference type="RefSeq" id="WP_015739573.1">
    <property type="nucleotide sequence ID" value="NC_013385.1"/>
</dbReference>
<sequence>MFQVHDPVVWGMASLRFLSSVLEFTCALLMLYWGRVEATLKVNALMSFVGPSILFLVTFLGIAGLASRISPLNLLCLLAGVGLIFWGLRGLNL</sequence>
<dbReference type="AlphaFoldDB" id="C9R8R7"/>